<dbReference type="EMBL" id="BAABHD010000082">
    <property type="protein sequence ID" value="GAA4467672.1"/>
    <property type="molecule type" value="Genomic_DNA"/>
</dbReference>
<sequence>MDRFDDLSLAMYRRQYLQEKTGHGYSIVRIAQQQYGVLPHTVAQDLTYPIVVKGNLH</sequence>
<dbReference type="Proteomes" id="UP001501175">
    <property type="component" value="Unassembled WGS sequence"/>
</dbReference>
<reference evidence="2" key="1">
    <citation type="journal article" date="2019" name="Int. J. Syst. Evol. Microbiol.">
        <title>The Global Catalogue of Microorganisms (GCM) 10K type strain sequencing project: providing services to taxonomists for standard genome sequencing and annotation.</title>
        <authorList>
            <consortium name="The Broad Institute Genomics Platform"/>
            <consortium name="The Broad Institute Genome Sequencing Center for Infectious Disease"/>
            <person name="Wu L."/>
            <person name="Ma J."/>
        </authorList>
    </citation>
    <scope>NUCLEOTIDE SEQUENCE [LARGE SCALE GENOMIC DNA]</scope>
    <source>
        <strain evidence="2">JCM 17927</strain>
    </source>
</reference>
<evidence type="ECO:0000313" key="2">
    <source>
        <dbReference type="Proteomes" id="UP001501175"/>
    </source>
</evidence>
<organism evidence="1 2">
    <name type="scientific">Nibrella saemangeumensis</name>
    <dbReference type="NCBI Taxonomy" id="1084526"/>
    <lineage>
        <taxon>Bacteria</taxon>
        <taxon>Pseudomonadati</taxon>
        <taxon>Bacteroidota</taxon>
        <taxon>Cytophagia</taxon>
        <taxon>Cytophagales</taxon>
        <taxon>Spirosomataceae</taxon>
        <taxon>Nibrella</taxon>
    </lineage>
</organism>
<accession>A0ABP8NL31</accession>
<comment type="caution">
    <text evidence="1">The sequence shown here is derived from an EMBL/GenBank/DDBJ whole genome shotgun (WGS) entry which is preliminary data.</text>
</comment>
<keyword evidence="2" id="KW-1185">Reference proteome</keyword>
<name>A0ABP8NL31_9BACT</name>
<dbReference type="RefSeq" id="WP_345248569.1">
    <property type="nucleotide sequence ID" value="NZ_BAABHD010000082.1"/>
</dbReference>
<protein>
    <submittedName>
        <fullName evidence="1">Uncharacterized protein</fullName>
    </submittedName>
</protein>
<evidence type="ECO:0000313" key="1">
    <source>
        <dbReference type="EMBL" id="GAA4467672.1"/>
    </source>
</evidence>
<proteinExistence type="predicted"/>
<gene>
    <name evidence="1" type="ORF">GCM10023189_51750</name>
</gene>